<accession>A0A4R6YPH2</accession>
<evidence type="ECO:0000313" key="2">
    <source>
        <dbReference type="EMBL" id="TDR39642.1"/>
    </source>
</evidence>
<reference evidence="2 3" key="1">
    <citation type="submission" date="2019-03" db="EMBL/GenBank/DDBJ databases">
        <title>Genomic Encyclopedia of Type Strains, Phase IV (KMG-IV): sequencing the most valuable type-strain genomes for metagenomic binning, comparative biology and taxonomic classification.</title>
        <authorList>
            <person name="Goeker M."/>
        </authorList>
    </citation>
    <scope>NUCLEOTIDE SEQUENCE [LARGE SCALE GENOMIC DNA]</scope>
    <source>
        <strain evidence="2 3">DSM 21667</strain>
    </source>
</reference>
<name>A0A4R6YPH2_9GAMM</name>
<dbReference type="NCBIfam" id="NF041518">
    <property type="entry name" value="choice_anch_Q"/>
    <property type="match status" value="1"/>
</dbReference>
<dbReference type="RefSeq" id="WP_133820645.1">
    <property type="nucleotide sequence ID" value="NZ_SNZH01000015.1"/>
</dbReference>
<organism evidence="2 3">
    <name type="scientific">Tahibacter aquaticus</name>
    <dbReference type="NCBI Taxonomy" id="520092"/>
    <lineage>
        <taxon>Bacteria</taxon>
        <taxon>Pseudomonadati</taxon>
        <taxon>Pseudomonadota</taxon>
        <taxon>Gammaproteobacteria</taxon>
        <taxon>Lysobacterales</taxon>
        <taxon>Rhodanobacteraceae</taxon>
        <taxon>Tahibacter</taxon>
    </lineage>
</organism>
<sequence length="397" mass="40512">MSSVLIDRIVRAAALVLVAGCVAPAAAAIRTVTNTNNSGEGSLRYALIFADPGDTITFDLTYPAVIRLQNELSFSKNVIIDGPGADRLRLDGDGNDQFFMLRIAAGVAVVFNQVQISNSYSIAIDNNGDLTLNDAVVSYNPRGPVNNFGTLTANDTVFTENRGAGQSGAIANYGTATFNRCVFSNNQARTTGGAMLNDAGATLVVNDSTFVGNAAGSSGNFNRGGALFNVGTATLKNTTFSQNISGPDGRGGAIENTGALTLDSITFSANVATAEGTGISNYGTATVRRTVIADSCSGTALMSAGDNLGSDSSCFAAASALNDSANVSLLLGALRDNGGPTPTVALLPGSPAIDAVVVNAAGCSGTDQRGVARPLGVRCDSGAFERDPDRVFEDGFE</sequence>
<keyword evidence="3" id="KW-1185">Reference proteome</keyword>
<evidence type="ECO:0008006" key="4">
    <source>
        <dbReference type="Google" id="ProtNLM"/>
    </source>
</evidence>
<dbReference type="SUPFAM" id="SSF51126">
    <property type="entry name" value="Pectin lyase-like"/>
    <property type="match status" value="1"/>
</dbReference>
<dbReference type="OrthoDB" id="5956784at2"/>
<dbReference type="Proteomes" id="UP000295293">
    <property type="component" value="Unassembled WGS sequence"/>
</dbReference>
<gene>
    <name evidence="2" type="ORF">DFR29_11530</name>
</gene>
<feature type="signal peptide" evidence="1">
    <location>
        <begin position="1"/>
        <end position="27"/>
    </location>
</feature>
<dbReference type="InterPro" id="IPR011050">
    <property type="entry name" value="Pectin_lyase_fold/virulence"/>
</dbReference>
<evidence type="ECO:0000313" key="3">
    <source>
        <dbReference type="Proteomes" id="UP000295293"/>
    </source>
</evidence>
<dbReference type="AlphaFoldDB" id="A0A4R6YPH2"/>
<keyword evidence="1" id="KW-0732">Signal</keyword>
<feature type="chain" id="PRO_5020644669" description="Outer membrane repeat protein" evidence="1">
    <location>
        <begin position="28"/>
        <end position="397"/>
    </location>
</feature>
<dbReference type="EMBL" id="SNZH01000015">
    <property type="protein sequence ID" value="TDR39642.1"/>
    <property type="molecule type" value="Genomic_DNA"/>
</dbReference>
<evidence type="ECO:0000256" key="1">
    <source>
        <dbReference type="SAM" id="SignalP"/>
    </source>
</evidence>
<comment type="caution">
    <text evidence="2">The sequence shown here is derived from an EMBL/GenBank/DDBJ whole genome shotgun (WGS) entry which is preliminary data.</text>
</comment>
<proteinExistence type="predicted"/>
<dbReference type="InterPro" id="IPR059226">
    <property type="entry name" value="Choice_anch_Q_dom"/>
</dbReference>
<protein>
    <recommendedName>
        <fullName evidence="4">Outer membrane repeat protein</fullName>
    </recommendedName>
</protein>